<evidence type="ECO:0000313" key="3">
    <source>
        <dbReference type="Proteomes" id="UP000482800"/>
    </source>
</evidence>
<proteinExistence type="predicted"/>
<name>A0A6V8K3I9_9ACTN</name>
<dbReference type="InterPro" id="IPR011915">
    <property type="entry name" value="GlrX_actino"/>
</dbReference>
<dbReference type="EMBL" id="BLPF01000001">
    <property type="protein sequence ID" value="GFJ76858.1"/>
    <property type="molecule type" value="Genomic_DNA"/>
</dbReference>
<evidence type="ECO:0000313" key="2">
    <source>
        <dbReference type="EMBL" id="GFJ76858.1"/>
    </source>
</evidence>
<evidence type="ECO:0000259" key="1">
    <source>
        <dbReference type="Pfam" id="PF00462"/>
    </source>
</evidence>
<accession>A0A6V8K3I9</accession>
<dbReference type="AlphaFoldDB" id="A0A6V8K3I9"/>
<dbReference type="NCBIfam" id="TIGR02200">
    <property type="entry name" value="GlrX_actino"/>
    <property type="match status" value="1"/>
</dbReference>
<dbReference type="Gene3D" id="3.40.30.10">
    <property type="entry name" value="Glutaredoxin"/>
    <property type="match status" value="1"/>
</dbReference>
<reference evidence="2 3" key="2">
    <citation type="submission" date="2020-03" db="EMBL/GenBank/DDBJ databases">
        <authorList>
            <person name="Ichikawa N."/>
            <person name="Kimura A."/>
            <person name="Kitahashi Y."/>
            <person name="Uohara A."/>
        </authorList>
    </citation>
    <scope>NUCLEOTIDE SEQUENCE [LARGE SCALE GENOMIC DNA]</scope>
    <source>
        <strain evidence="2 3">NBRC 108639</strain>
    </source>
</reference>
<dbReference type="CDD" id="cd02976">
    <property type="entry name" value="NrdH"/>
    <property type="match status" value="1"/>
</dbReference>
<comment type="caution">
    <text evidence="2">The sequence shown here is derived from an EMBL/GenBank/DDBJ whole genome shotgun (WGS) entry which is preliminary data.</text>
</comment>
<protein>
    <submittedName>
        <fullName evidence="2">NrdH-redoxin</fullName>
    </submittedName>
</protein>
<dbReference type="RefSeq" id="WP_173053970.1">
    <property type="nucleotide sequence ID" value="NZ_BAABGO010000005.1"/>
</dbReference>
<organism evidence="2 3">
    <name type="scientific">Phytohabitans houttuyneae</name>
    <dbReference type="NCBI Taxonomy" id="1076126"/>
    <lineage>
        <taxon>Bacteria</taxon>
        <taxon>Bacillati</taxon>
        <taxon>Actinomycetota</taxon>
        <taxon>Actinomycetes</taxon>
        <taxon>Micromonosporales</taxon>
        <taxon>Micromonosporaceae</taxon>
    </lineage>
</organism>
<keyword evidence="3" id="KW-1185">Reference proteome</keyword>
<dbReference type="PROSITE" id="PS51354">
    <property type="entry name" value="GLUTAREDOXIN_2"/>
    <property type="match status" value="1"/>
</dbReference>
<sequence length="77" mass="8432">MLTIYTTSHCRFCRRLRTNLDRAGIPYTDVDVEQDAAAADFVTSVNGGNRITPTVRFADGTTLTNPTLAEVKKQLAA</sequence>
<dbReference type="SUPFAM" id="SSF52833">
    <property type="entry name" value="Thioredoxin-like"/>
    <property type="match status" value="1"/>
</dbReference>
<dbReference type="InterPro" id="IPR002109">
    <property type="entry name" value="Glutaredoxin"/>
</dbReference>
<reference evidence="2 3" key="1">
    <citation type="submission" date="2020-03" db="EMBL/GenBank/DDBJ databases">
        <title>Whole genome shotgun sequence of Phytohabitans houttuyneae NBRC 108639.</title>
        <authorList>
            <person name="Komaki H."/>
            <person name="Tamura T."/>
        </authorList>
    </citation>
    <scope>NUCLEOTIDE SEQUENCE [LARGE SCALE GENOMIC DNA]</scope>
    <source>
        <strain evidence="2 3">NBRC 108639</strain>
    </source>
</reference>
<dbReference type="Pfam" id="PF00462">
    <property type="entry name" value="Glutaredoxin"/>
    <property type="match status" value="1"/>
</dbReference>
<dbReference type="Proteomes" id="UP000482800">
    <property type="component" value="Unassembled WGS sequence"/>
</dbReference>
<gene>
    <name evidence="2" type="ORF">Phou_010380</name>
</gene>
<feature type="domain" description="Glutaredoxin" evidence="1">
    <location>
        <begin position="3"/>
        <end position="57"/>
    </location>
</feature>
<dbReference type="InterPro" id="IPR036249">
    <property type="entry name" value="Thioredoxin-like_sf"/>
</dbReference>